<protein>
    <submittedName>
        <fullName evidence="1">Uncharacterized protein</fullName>
    </submittedName>
</protein>
<reference evidence="1" key="2">
    <citation type="submission" date="2020-11" db="EMBL/GenBank/DDBJ databases">
        <authorList>
            <person name="McCartney M.A."/>
            <person name="Auch B."/>
            <person name="Kono T."/>
            <person name="Mallez S."/>
            <person name="Becker A."/>
            <person name="Gohl D.M."/>
            <person name="Silverstein K.A.T."/>
            <person name="Koren S."/>
            <person name="Bechman K.B."/>
            <person name="Herman A."/>
            <person name="Abrahante J.E."/>
            <person name="Garbe J."/>
        </authorList>
    </citation>
    <scope>NUCLEOTIDE SEQUENCE</scope>
    <source>
        <strain evidence="1">Duluth1</strain>
        <tissue evidence="1">Whole animal</tissue>
    </source>
</reference>
<sequence>MEGYDNAAQLVWAAYRLQKAEQSGCADQAASLSMVDERHVKRLTLFSSFLVELTYCEDHIGVESTGAEATFGLKLDPRCKVLGRLRNMWTKTYSISRRKDACVVCTVLPVPLDLA</sequence>
<proteinExistence type="predicted"/>
<dbReference type="AlphaFoldDB" id="A0A9D4N4L2"/>
<keyword evidence="2" id="KW-1185">Reference proteome</keyword>
<evidence type="ECO:0000313" key="2">
    <source>
        <dbReference type="Proteomes" id="UP000828390"/>
    </source>
</evidence>
<gene>
    <name evidence="1" type="ORF">DPMN_011938</name>
</gene>
<evidence type="ECO:0000313" key="1">
    <source>
        <dbReference type="EMBL" id="KAH3887916.1"/>
    </source>
</evidence>
<comment type="caution">
    <text evidence="1">The sequence shown here is derived from an EMBL/GenBank/DDBJ whole genome shotgun (WGS) entry which is preliminary data.</text>
</comment>
<name>A0A9D4N4L2_DREPO</name>
<dbReference type="EMBL" id="JAIWYP010000001">
    <property type="protein sequence ID" value="KAH3887916.1"/>
    <property type="molecule type" value="Genomic_DNA"/>
</dbReference>
<accession>A0A9D4N4L2</accession>
<reference evidence="1" key="1">
    <citation type="journal article" date="2019" name="bioRxiv">
        <title>The Genome of the Zebra Mussel, Dreissena polymorpha: A Resource for Invasive Species Research.</title>
        <authorList>
            <person name="McCartney M.A."/>
            <person name="Auch B."/>
            <person name="Kono T."/>
            <person name="Mallez S."/>
            <person name="Zhang Y."/>
            <person name="Obille A."/>
            <person name="Becker A."/>
            <person name="Abrahante J.E."/>
            <person name="Garbe J."/>
            <person name="Badalamenti J.P."/>
            <person name="Herman A."/>
            <person name="Mangelson H."/>
            <person name="Liachko I."/>
            <person name="Sullivan S."/>
            <person name="Sone E.D."/>
            <person name="Koren S."/>
            <person name="Silverstein K.A.T."/>
            <person name="Beckman K.B."/>
            <person name="Gohl D.M."/>
        </authorList>
    </citation>
    <scope>NUCLEOTIDE SEQUENCE</scope>
    <source>
        <strain evidence="1">Duluth1</strain>
        <tissue evidence="1">Whole animal</tissue>
    </source>
</reference>
<organism evidence="1 2">
    <name type="scientific">Dreissena polymorpha</name>
    <name type="common">Zebra mussel</name>
    <name type="synonym">Mytilus polymorpha</name>
    <dbReference type="NCBI Taxonomy" id="45954"/>
    <lineage>
        <taxon>Eukaryota</taxon>
        <taxon>Metazoa</taxon>
        <taxon>Spiralia</taxon>
        <taxon>Lophotrochozoa</taxon>
        <taxon>Mollusca</taxon>
        <taxon>Bivalvia</taxon>
        <taxon>Autobranchia</taxon>
        <taxon>Heteroconchia</taxon>
        <taxon>Euheterodonta</taxon>
        <taxon>Imparidentia</taxon>
        <taxon>Neoheterodontei</taxon>
        <taxon>Myida</taxon>
        <taxon>Dreissenoidea</taxon>
        <taxon>Dreissenidae</taxon>
        <taxon>Dreissena</taxon>
    </lineage>
</organism>
<dbReference type="Proteomes" id="UP000828390">
    <property type="component" value="Unassembled WGS sequence"/>
</dbReference>